<dbReference type="PANTHER" id="PTHR42803:SF1">
    <property type="entry name" value="BROAD-SPECIFICITY LINEAR ACYL-COA DEHYDROGENASE FADE5"/>
    <property type="match status" value="1"/>
</dbReference>
<dbReference type="InterPro" id="IPR037069">
    <property type="entry name" value="AcylCoA_DH/ox_N_sf"/>
</dbReference>
<reference evidence="2" key="1">
    <citation type="journal article" date="2019" name="Int. J. Syst. Evol. Microbiol.">
        <title>The Global Catalogue of Microorganisms (GCM) 10K type strain sequencing project: providing services to taxonomists for standard genome sequencing and annotation.</title>
        <authorList>
            <consortium name="The Broad Institute Genomics Platform"/>
            <consortium name="The Broad Institute Genome Sequencing Center for Infectious Disease"/>
            <person name="Wu L."/>
            <person name="Ma J."/>
        </authorList>
    </citation>
    <scope>NUCLEOTIDE SEQUENCE [LARGE SCALE GENOMIC DNA]</scope>
    <source>
        <strain evidence="2">CCUG 60214</strain>
    </source>
</reference>
<dbReference type="PANTHER" id="PTHR42803">
    <property type="entry name" value="ACYL-COA DEHYDROGENASE"/>
    <property type="match status" value="1"/>
</dbReference>
<gene>
    <name evidence="1" type="ORF">ACFQ3T_00680</name>
</gene>
<dbReference type="Gene3D" id="1.10.540.10">
    <property type="entry name" value="Acyl-CoA dehydrogenase/oxidase, N-terminal domain"/>
    <property type="match status" value="1"/>
</dbReference>
<proteinExistence type="predicted"/>
<accession>A0ABW3QMZ3</accession>
<dbReference type="Proteomes" id="UP001597168">
    <property type="component" value="Unassembled WGS sequence"/>
</dbReference>
<keyword evidence="2" id="KW-1185">Reference proteome</keyword>
<name>A0ABW3QMZ3_9PSEU</name>
<evidence type="ECO:0000313" key="1">
    <source>
        <dbReference type="EMBL" id="MFD1145634.1"/>
    </source>
</evidence>
<sequence>MNPTAPGEAITGWLHPLRPVIDPADEVDWTRLTALATALDQTLAAYPVGADLPAGAERSRRLLAVRQELAVQGHADARDHLFGMFAQFLCGYRDLDLRDATGLGHGVLIARHGSPQTRQKWLPRLLAGELAGIAVTEPHGGSRPAATRTRAVPAADGTWLVSGRKTWIAASLGLLTSERSLEAGFCSSVALPS</sequence>
<dbReference type="InterPro" id="IPR009100">
    <property type="entry name" value="AcylCoA_DH/oxidase_NM_dom_sf"/>
</dbReference>
<evidence type="ECO:0000313" key="2">
    <source>
        <dbReference type="Proteomes" id="UP001597168"/>
    </source>
</evidence>
<dbReference type="SUPFAM" id="SSF56645">
    <property type="entry name" value="Acyl-CoA dehydrogenase NM domain-like"/>
    <property type="match status" value="1"/>
</dbReference>
<evidence type="ECO:0008006" key="3">
    <source>
        <dbReference type="Google" id="ProtNLM"/>
    </source>
</evidence>
<dbReference type="RefSeq" id="WP_380718546.1">
    <property type="nucleotide sequence ID" value="NZ_JBHTLK010000002.1"/>
</dbReference>
<dbReference type="Gene3D" id="2.40.110.10">
    <property type="entry name" value="Butyryl-CoA Dehydrogenase, subunit A, domain 2"/>
    <property type="match status" value="1"/>
</dbReference>
<dbReference type="InterPro" id="IPR052166">
    <property type="entry name" value="Diverse_Acyl-CoA_DH"/>
</dbReference>
<protein>
    <recommendedName>
        <fullName evidence="3">Acyl-CoA dehydrogenase-like protein</fullName>
    </recommendedName>
</protein>
<dbReference type="EMBL" id="JBHTLK010000002">
    <property type="protein sequence ID" value="MFD1145634.1"/>
    <property type="molecule type" value="Genomic_DNA"/>
</dbReference>
<dbReference type="InterPro" id="IPR046373">
    <property type="entry name" value="Acyl-CoA_Oxase/DH_mid-dom_sf"/>
</dbReference>
<organism evidence="1 2">
    <name type="scientific">Saccharothrix hoggarensis</name>
    <dbReference type="NCBI Taxonomy" id="913853"/>
    <lineage>
        <taxon>Bacteria</taxon>
        <taxon>Bacillati</taxon>
        <taxon>Actinomycetota</taxon>
        <taxon>Actinomycetes</taxon>
        <taxon>Pseudonocardiales</taxon>
        <taxon>Pseudonocardiaceae</taxon>
        <taxon>Saccharothrix</taxon>
    </lineage>
</organism>
<comment type="caution">
    <text evidence="1">The sequence shown here is derived from an EMBL/GenBank/DDBJ whole genome shotgun (WGS) entry which is preliminary data.</text>
</comment>